<reference evidence="4 5" key="1">
    <citation type="submission" date="2015-10" db="EMBL/GenBank/DDBJ databases">
        <title>Full genome of DAOMC 229536 Phialocephala scopiformis, a fungal endophyte of spruce producing the potent anti-insectan compound rugulosin.</title>
        <authorList>
            <consortium name="DOE Joint Genome Institute"/>
            <person name="Walker A.K."/>
            <person name="Frasz S.L."/>
            <person name="Seifert K.A."/>
            <person name="Miller J.D."/>
            <person name="Mondo S.J."/>
            <person name="Labutti K."/>
            <person name="Lipzen A."/>
            <person name="Dockter R."/>
            <person name="Kennedy M."/>
            <person name="Grigoriev I.V."/>
            <person name="Spatafora J.W."/>
        </authorList>
    </citation>
    <scope>NUCLEOTIDE SEQUENCE [LARGE SCALE GENOMIC DNA]</scope>
    <source>
        <strain evidence="4 5">CBS 120377</strain>
    </source>
</reference>
<keyword evidence="5" id="KW-1185">Reference proteome</keyword>
<dbReference type="InterPro" id="IPR056632">
    <property type="entry name" value="DUF7730"/>
</dbReference>
<accession>A0A194XUI8</accession>
<dbReference type="Proteomes" id="UP000070700">
    <property type="component" value="Unassembled WGS sequence"/>
</dbReference>
<dbReference type="RefSeq" id="XP_018077727.1">
    <property type="nucleotide sequence ID" value="XM_018205606.1"/>
</dbReference>
<protein>
    <recommendedName>
        <fullName evidence="3">DUF7730 domain-containing protein</fullName>
    </recommendedName>
</protein>
<dbReference type="GeneID" id="28815332"/>
<evidence type="ECO:0000256" key="1">
    <source>
        <dbReference type="SAM" id="MobiDB-lite"/>
    </source>
</evidence>
<feature type="domain" description="DUF7730" evidence="3">
    <location>
        <begin position="79"/>
        <end position="317"/>
    </location>
</feature>
<proteinExistence type="predicted"/>
<gene>
    <name evidence="4" type="ORF">LY89DRAFT_180516</name>
</gene>
<dbReference type="EMBL" id="KQ947405">
    <property type="protein sequence ID" value="KUJ23372.1"/>
    <property type="molecule type" value="Genomic_DNA"/>
</dbReference>
<dbReference type="AlphaFoldDB" id="A0A194XUI8"/>
<keyword evidence="2" id="KW-0812">Transmembrane</keyword>
<keyword evidence="2" id="KW-1133">Transmembrane helix</keyword>
<feature type="transmembrane region" description="Helical" evidence="2">
    <location>
        <begin position="20"/>
        <end position="41"/>
    </location>
</feature>
<evidence type="ECO:0000259" key="3">
    <source>
        <dbReference type="Pfam" id="PF24864"/>
    </source>
</evidence>
<feature type="region of interest" description="Disordered" evidence="1">
    <location>
        <begin position="208"/>
        <end position="232"/>
    </location>
</feature>
<evidence type="ECO:0000313" key="5">
    <source>
        <dbReference type="Proteomes" id="UP000070700"/>
    </source>
</evidence>
<dbReference type="OrthoDB" id="4757095at2759"/>
<organism evidence="4 5">
    <name type="scientific">Mollisia scopiformis</name>
    <name type="common">Conifer needle endophyte fungus</name>
    <name type="synonym">Phialocephala scopiformis</name>
    <dbReference type="NCBI Taxonomy" id="149040"/>
    <lineage>
        <taxon>Eukaryota</taxon>
        <taxon>Fungi</taxon>
        <taxon>Dikarya</taxon>
        <taxon>Ascomycota</taxon>
        <taxon>Pezizomycotina</taxon>
        <taxon>Leotiomycetes</taxon>
        <taxon>Helotiales</taxon>
        <taxon>Mollisiaceae</taxon>
        <taxon>Mollisia</taxon>
    </lineage>
</organism>
<evidence type="ECO:0000313" key="4">
    <source>
        <dbReference type="EMBL" id="KUJ23372.1"/>
    </source>
</evidence>
<name>A0A194XUI8_MOLSC</name>
<dbReference type="Pfam" id="PF24864">
    <property type="entry name" value="DUF7730"/>
    <property type="match status" value="1"/>
</dbReference>
<dbReference type="KEGG" id="psco:LY89DRAFT_180516"/>
<keyword evidence="2" id="KW-0472">Membrane</keyword>
<dbReference type="PANTHER" id="PTHR38790">
    <property type="entry name" value="2EXR DOMAIN-CONTAINING PROTEIN-RELATED"/>
    <property type="match status" value="1"/>
</dbReference>
<feature type="compositionally biased region" description="Basic and acidic residues" evidence="1">
    <location>
        <begin position="218"/>
        <end position="229"/>
    </location>
</feature>
<sequence>MGFVKMPTLAAHVSRPAKVALTVAFVALYPAICILHEAWVIQCERSYGYIRTEPKPRPITSRWRRRRALTNRDVKPPGDCSLLALPREVRDEIWRHVIGEPKVHAWISAVDSSRGLEGARCGEVCQHCSWHSVGYSTASTDKASDPTFGVMGCLLSCAQTYSEAIKLLYSMPSFDFANGSKIAYLPRVLLQQRINLIRTLNVTWRLEDPPSLPSPPRRSSDPDKMEKAKQKNHHYRETWVAVWQNLAAMEGLVDLKVELKIGSRKRRHIRHTRSHLWNASDLEIAKTVTRPRNFQLILPAELENRVREDVTAPNLRLVPSLNARGRF</sequence>
<dbReference type="InParanoid" id="A0A194XUI8"/>
<evidence type="ECO:0000256" key="2">
    <source>
        <dbReference type="SAM" id="Phobius"/>
    </source>
</evidence>